<dbReference type="Proteomes" id="UP001168821">
    <property type="component" value="Unassembled WGS sequence"/>
</dbReference>
<name>A0AA38LYM7_9CUCU</name>
<gene>
    <name evidence="2" type="ORF">Zmor_011954</name>
</gene>
<keyword evidence="3" id="KW-1185">Reference proteome</keyword>
<dbReference type="EMBL" id="JALNTZ010003678">
    <property type="protein sequence ID" value="KAJ3616272.1"/>
    <property type="molecule type" value="Genomic_DNA"/>
</dbReference>
<organism evidence="2 3">
    <name type="scientific">Zophobas morio</name>
    <dbReference type="NCBI Taxonomy" id="2755281"/>
    <lineage>
        <taxon>Eukaryota</taxon>
        <taxon>Metazoa</taxon>
        <taxon>Ecdysozoa</taxon>
        <taxon>Arthropoda</taxon>
        <taxon>Hexapoda</taxon>
        <taxon>Insecta</taxon>
        <taxon>Pterygota</taxon>
        <taxon>Neoptera</taxon>
        <taxon>Endopterygota</taxon>
        <taxon>Coleoptera</taxon>
        <taxon>Polyphaga</taxon>
        <taxon>Cucujiformia</taxon>
        <taxon>Tenebrionidae</taxon>
        <taxon>Zophobas</taxon>
    </lineage>
</organism>
<reference evidence="2" key="1">
    <citation type="journal article" date="2023" name="G3 (Bethesda)">
        <title>Whole genome assemblies of Zophobas morio and Tenebrio molitor.</title>
        <authorList>
            <person name="Kaur S."/>
            <person name="Stinson S.A."/>
            <person name="diCenzo G.C."/>
        </authorList>
    </citation>
    <scope>NUCLEOTIDE SEQUENCE</scope>
    <source>
        <strain evidence="2">QUZm001</strain>
    </source>
</reference>
<accession>A0AA38LYM7</accession>
<comment type="caution">
    <text evidence="2">The sequence shown here is derived from an EMBL/GenBank/DDBJ whole genome shotgun (WGS) entry which is preliminary data.</text>
</comment>
<protein>
    <submittedName>
        <fullName evidence="2">Uncharacterized protein</fullName>
    </submittedName>
</protein>
<feature type="compositionally biased region" description="Low complexity" evidence="1">
    <location>
        <begin position="79"/>
        <end position="96"/>
    </location>
</feature>
<evidence type="ECO:0000256" key="1">
    <source>
        <dbReference type="SAM" id="MobiDB-lite"/>
    </source>
</evidence>
<feature type="region of interest" description="Disordered" evidence="1">
    <location>
        <begin position="73"/>
        <end position="96"/>
    </location>
</feature>
<proteinExistence type="predicted"/>
<dbReference type="AlphaFoldDB" id="A0AA38LYM7"/>
<evidence type="ECO:0000313" key="2">
    <source>
        <dbReference type="EMBL" id="KAJ3616272.1"/>
    </source>
</evidence>
<sequence length="96" mass="10631">MTRPLINLRSNVFHLRTPSKGAWIETPCSPSRTNRRVKCEFGYIGTIFSCAYTMSNLKTAVVGTSVTSDKECTIHSEASQDSTQQSQAQKAPKPNH</sequence>
<evidence type="ECO:0000313" key="3">
    <source>
        <dbReference type="Proteomes" id="UP001168821"/>
    </source>
</evidence>